<sequence>MILIVAAMKEEVSEILKIKSETHDVLVTGVGKVNAAMKLTEYLSNHRVDRIINLGFAGGNMSYEVNDVVLINHAVYHDFDLTLFGYKKGQVPGYPEVFTSDENMFKRINKKLDYAKQGSLYTGDYFMTTPVEQPAVFDMEGASFYQVAHYFNVPMISIKLISDVIGMKDHFKHYKAFEQTSGAHLLAKVFKDVLEVSYEGNHRI</sequence>
<evidence type="ECO:0000259" key="6">
    <source>
        <dbReference type="Pfam" id="PF01048"/>
    </source>
</evidence>
<protein>
    <recommendedName>
        <fullName evidence="2">adenosylhomocysteine nucleosidase</fullName>
        <ecNumber evidence="2">3.2.2.9</ecNumber>
    </recommendedName>
</protein>
<name>A0A7U9TKV5_9MOLU</name>
<evidence type="ECO:0000313" key="7">
    <source>
        <dbReference type="EMBL" id="BCR36517.1"/>
    </source>
</evidence>
<dbReference type="AlphaFoldDB" id="A0A7U9TKV5"/>
<dbReference type="SUPFAM" id="SSF53167">
    <property type="entry name" value="Purine and uridine phosphorylases"/>
    <property type="match status" value="1"/>
</dbReference>
<accession>A0A7U9TKV5</accession>
<dbReference type="InterPro" id="IPR035994">
    <property type="entry name" value="Nucleoside_phosphorylase_sf"/>
</dbReference>
<evidence type="ECO:0000256" key="5">
    <source>
        <dbReference type="ARBA" id="ARBA00023167"/>
    </source>
</evidence>
<dbReference type="EMBL" id="AP024412">
    <property type="protein sequence ID" value="BCR36517.1"/>
    <property type="molecule type" value="Genomic_DNA"/>
</dbReference>
<dbReference type="PANTHER" id="PTHR46832">
    <property type="entry name" value="5'-METHYLTHIOADENOSINE/S-ADENOSYLHOMOCYSTEINE NUCLEOSIDASE"/>
    <property type="match status" value="1"/>
</dbReference>
<dbReference type="GO" id="GO:0008930">
    <property type="term" value="F:methylthioadenosine nucleosidase activity"/>
    <property type="evidence" value="ECO:0007669"/>
    <property type="project" value="InterPro"/>
</dbReference>
<dbReference type="GO" id="GO:0019509">
    <property type="term" value="P:L-methionine salvage from methylthioadenosine"/>
    <property type="evidence" value="ECO:0007669"/>
    <property type="project" value="UniProtKB-UniPathway"/>
</dbReference>
<dbReference type="GO" id="GO:0005829">
    <property type="term" value="C:cytosol"/>
    <property type="evidence" value="ECO:0007669"/>
    <property type="project" value="TreeGrafter"/>
</dbReference>
<evidence type="ECO:0000313" key="8">
    <source>
        <dbReference type="Proteomes" id="UP000620133"/>
    </source>
</evidence>
<keyword evidence="4" id="KW-0378">Hydrolase</keyword>
<dbReference type="NCBIfam" id="TIGR01704">
    <property type="entry name" value="MTA_SAH-Nsdase"/>
    <property type="match status" value="1"/>
</dbReference>
<comment type="pathway">
    <text evidence="1">Amino-acid biosynthesis; L-methionine biosynthesis via salvage pathway; S-methyl-5-thio-alpha-D-ribose 1-phosphate from S-methyl-5'-thioadenosine (hydrolase route): step 1/2.</text>
</comment>
<proteinExistence type="predicted"/>
<dbReference type="UniPathway" id="UPA00904">
    <property type="reaction ID" value="UER00871"/>
</dbReference>
<feature type="domain" description="Nucleoside phosphorylase" evidence="6">
    <location>
        <begin position="25"/>
        <end position="181"/>
    </location>
</feature>
<reference evidence="7" key="1">
    <citation type="submission" date="2021-01" db="EMBL/GenBank/DDBJ databases">
        <title>Draft genome sequence of Acholeplasmataceae bacterium strain Mahy22.</title>
        <authorList>
            <person name="Watanabe M."/>
            <person name="Kojima H."/>
            <person name="Fukui M."/>
        </authorList>
    </citation>
    <scope>NUCLEOTIDE SEQUENCE</scope>
    <source>
        <strain evidence="7">Mahy22</strain>
    </source>
</reference>
<dbReference type="Pfam" id="PF01048">
    <property type="entry name" value="PNP_UDP_1"/>
    <property type="match status" value="1"/>
</dbReference>
<gene>
    <name evidence="7" type="primary">pfs</name>
    <name evidence="7" type="ORF">MPAN_014100</name>
</gene>
<keyword evidence="8" id="KW-1185">Reference proteome</keyword>
<evidence type="ECO:0000256" key="1">
    <source>
        <dbReference type="ARBA" id="ARBA00004945"/>
    </source>
</evidence>
<dbReference type="CDD" id="cd09008">
    <property type="entry name" value="MTAN"/>
    <property type="match status" value="1"/>
</dbReference>
<dbReference type="KEGG" id="manr:MPAN_014100"/>
<dbReference type="GO" id="GO:0019284">
    <property type="term" value="P:L-methionine salvage from S-adenosylmethionine"/>
    <property type="evidence" value="ECO:0007669"/>
    <property type="project" value="TreeGrafter"/>
</dbReference>
<dbReference type="GO" id="GO:0008782">
    <property type="term" value="F:adenosylhomocysteine nucleosidase activity"/>
    <property type="evidence" value="ECO:0007669"/>
    <property type="project" value="UniProtKB-EC"/>
</dbReference>
<dbReference type="GO" id="GO:0009164">
    <property type="term" value="P:nucleoside catabolic process"/>
    <property type="evidence" value="ECO:0007669"/>
    <property type="project" value="InterPro"/>
</dbReference>
<evidence type="ECO:0000256" key="2">
    <source>
        <dbReference type="ARBA" id="ARBA00011974"/>
    </source>
</evidence>
<dbReference type="InterPro" id="IPR010049">
    <property type="entry name" value="MTA_SAH_Nsdase"/>
</dbReference>
<dbReference type="PANTHER" id="PTHR46832:SF1">
    <property type="entry name" value="5'-METHYLTHIOADENOSINE_S-ADENOSYLHOMOCYSTEINE NUCLEOSIDASE"/>
    <property type="match status" value="1"/>
</dbReference>
<dbReference type="RefSeq" id="WP_176239873.1">
    <property type="nucleotide sequence ID" value="NZ_AP024412.1"/>
</dbReference>
<dbReference type="Gene3D" id="3.40.50.1580">
    <property type="entry name" value="Nucleoside phosphorylase domain"/>
    <property type="match status" value="1"/>
</dbReference>
<evidence type="ECO:0000256" key="3">
    <source>
        <dbReference type="ARBA" id="ARBA00022605"/>
    </source>
</evidence>
<keyword evidence="5" id="KW-0486">Methionine biosynthesis</keyword>
<organism evidence="7 8">
    <name type="scientific">Mariniplasma anaerobium</name>
    <dbReference type="NCBI Taxonomy" id="2735436"/>
    <lineage>
        <taxon>Bacteria</taxon>
        <taxon>Bacillati</taxon>
        <taxon>Mycoplasmatota</taxon>
        <taxon>Mollicutes</taxon>
        <taxon>Acholeplasmatales</taxon>
        <taxon>Acholeplasmataceae</taxon>
        <taxon>Mariniplasma</taxon>
    </lineage>
</organism>
<dbReference type="EC" id="3.2.2.9" evidence="2"/>
<evidence type="ECO:0000256" key="4">
    <source>
        <dbReference type="ARBA" id="ARBA00022801"/>
    </source>
</evidence>
<dbReference type="Proteomes" id="UP000620133">
    <property type="component" value="Chromosome"/>
</dbReference>
<keyword evidence="3" id="KW-0028">Amino-acid biosynthesis</keyword>
<dbReference type="InterPro" id="IPR000845">
    <property type="entry name" value="Nucleoside_phosphorylase_d"/>
</dbReference>